<sequence length="71" mass="8048">MRSTSAKVPMEHCDHEAFALFRGLIPHSSTMQVSTVAPVNQKFAVVHFRGFVNITNVWLCQKRLHALQLNT</sequence>
<dbReference type="AlphaFoldDB" id="A0A0C3DQW9"/>
<reference evidence="1 2" key="1">
    <citation type="submission" date="2014-04" db="EMBL/GenBank/DDBJ databases">
        <authorList>
            <consortium name="DOE Joint Genome Institute"/>
            <person name="Kuo A."/>
            <person name="Kohler A."/>
            <person name="Nagy L.G."/>
            <person name="Floudas D."/>
            <person name="Copeland A."/>
            <person name="Barry K.W."/>
            <person name="Cichocki N."/>
            <person name="Veneault-Fourrey C."/>
            <person name="LaButti K."/>
            <person name="Lindquist E.A."/>
            <person name="Lipzen A."/>
            <person name="Lundell T."/>
            <person name="Morin E."/>
            <person name="Murat C."/>
            <person name="Sun H."/>
            <person name="Tunlid A."/>
            <person name="Henrissat B."/>
            <person name="Grigoriev I.V."/>
            <person name="Hibbett D.S."/>
            <person name="Martin F."/>
            <person name="Nordberg H.P."/>
            <person name="Cantor M.N."/>
            <person name="Hua S.X."/>
        </authorList>
    </citation>
    <scope>NUCLEOTIDE SEQUENCE [LARGE SCALE GENOMIC DNA]</scope>
    <source>
        <strain evidence="1 2">Foug A</strain>
    </source>
</reference>
<organism evidence="1 2">
    <name type="scientific">Scleroderma citrinum Foug A</name>
    <dbReference type="NCBI Taxonomy" id="1036808"/>
    <lineage>
        <taxon>Eukaryota</taxon>
        <taxon>Fungi</taxon>
        <taxon>Dikarya</taxon>
        <taxon>Basidiomycota</taxon>
        <taxon>Agaricomycotina</taxon>
        <taxon>Agaricomycetes</taxon>
        <taxon>Agaricomycetidae</taxon>
        <taxon>Boletales</taxon>
        <taxon>Sclerodermatineae</taxon>
        <taxon>Sclerodermataceae</taxon>
        <taxon>Scleroderma</taxon>
    </lineage>
</organism>
<proteinExistence type="predicted"/>
<accession>A0A0C3DQW9</accession>
<evidence type="ECO:0000313" key="2">
    <source>
        <dbReference type="Proteomes" id="UP000053989"/>
    </source>
</evidence>
<evidence type="ECO:0000313" key="1">
    <source>
        <dbReference type="EMBL" id="KIM58391.1"/>
    </source>
</evidence>
<gene>
    <name evidence="1" type="ORF">SCLCIDRAFT_1097015</name>
</gene>
<dbReference type="HOGENOM" id="CLU_2741546_0_0_1"/>
<dbReference type="Proteomes" id="UP000053989">
    <property type="component" value="Unassembled WGS sequence"/>
</dbReference>
<dbReference type="EMBL" id="KN822087">
    <property type="protein sequence ID" value="KIM58391.1"/>
    <property type="molecule type" value="Genomic_DNA"/>
</dbReference>
<dbReference type="InParanoid" id="A0A0C3DQW9"/>
<reference evidence="2" key="2">
    <citation type="submission" date="2015-01" db="EMBL/GenBank/DDBJ databases">
        <title>Evolutionary Origins and Diversification of the Mycorrhizal Mutualists.</title>
        <authorList>
            <consortium name="DOE Joint Genome Institute"/>
            <consortium name="Mycorrhizal Genomics Consortium"/>
            <person name="Kohler A."/>
            <person name="Kuo A."/>
            <person name="Nagy L.G."/>
            <person name="Floudas D."/>
            <person name="Copeland A."/>
            <person name="Barry K.W."/>
            <person name="Cichocki N."/>
            <person name="Veneault-Fourrey C."/>
            <person name="LaButti K."/>
            <person name="Lindquist E.A."/>
            <person name="Lipzen A."/>
            <person name="Lundell T."/>
            <person name="Morin E."/>
            <person name="Murat C."/>
            <person name="Riley R."/>
            <person name="Ohm R."/>
            <person name="Sun H."/>
            <person name="Tunlid A."/>
            <person name="Henrissat B."/>
            <person name="Grigoriev I.V."/>
            <person name="Hibbett D.S."/>
            <person name="Martin F."/>
        </authorList>
    </citation>
    <scope>NUCLEOTIDE SEQUENCE [LARGE SCALE GENOMIC DNA]</scope>
    <source>
        <strain evidence="2">Foug A</strain>
    </source>
</reference>
<name>A0A0C3DQW9_9AGAM</name>
<protein>
    <submittedName>
        <fullName evidence="1">Uncharacterized protein</fullName>
    </submittedName>
</protein>
<keyword evidence="2" id="KW-1185">Reference proteome</keyword>